<proteinExistence type="predicted"/>
<name>A0A150QBW9_SORCE</name>
<sequence length="198" mass="21895">MLDGLQGPVPQPLQVLQHRSQTPTVVLHARDLLLGVVLRGERLGVQLEPDDRSELRLTGASKEEPFFCVVVAGQTDLRHLPVLAEPQVERVRSQLVLRSPCTKTEPPAIHQDGFQLELGGGRLGEEVFQCALAREERPRTAGLELELLGAQGGKLEQVVHPLQHGALAHGVRADQHVELTERQPHVSEQLEILEVCFR</sequence>
<organism evidence="1 2">
    <name type="scientific">Sorangium cellulosum</name>
    <name type="common">Polyangium cellulosum</name>
    <dbReference type="NCBI Taxonomy" id="56"/>
    <lineage>
        <taxon>Bacteria</taxon>
        <taxon>Pseudomonadati</taxon>
        <taxon>Myxococcota</taxon>
        <taxon>Polyangia</taxon>
        <taxon>Polyangiales</taxon>
        <taxon>Polyangiaceae</taxon>
        <taxon>Sorangium</taxon>
    </lineage>
</organism>
<evidence type="ECO:0000313" key="1">
    <source>
        <dbReference type="EMBL" id="KYF65494.1"/>
    </source>
</evidence>
<dbReference type="AlphaFoldDB" id="A0A150QBW9"/>
<reference evidence="1 2" key="1">
    <citation type="submission" date="2014-02" db="EMBL/GenBank/DDBJ databases">
        <title>The small core and large imbalanced accessory genome model reveals a collaborative survival strategy of Sorangium cellulosum strains in nature.</title>
        <authorList>
            <person name="Han K."/>
            <person name="Peng R."/>
            <person name="Blom J."/>
            <person name="Li Y.-Z."/>
        </authorList>
    </citation>
    <scope>NUCLEOTIDE SEQUENCE [LARGE SCALE GENOMIC DNA]</scope>
    <source>
        <strain evidence="1 2">So0008-312</strain>
    </source>
</reference>
<dbReference type="EMBL" id="JEMA01000830">
    <property type="protein sequence ID" value="KYF65494.1"/>
    <property type="molecule type" value="Genomic_DNA"/>
</dbReference>
<accession>A0A150QBW9</accession>
<comment type="caution">
    <text evidence="1">The sequence shown here is derived from an EMBL/GenBank/DDBJ whole genome shotgun (WGS) entry which is preliminary data.</text>
</comment>
<evidence type="ECO:0000313" key="2">
    <source>
        <dbReference type="Proteomes" id="UP000075260"/>
    </source>
</evidence>
<gene>
    <name evidence="1" type="ORF">BE15_15545</name>
</gene>
<dbReference type="Proteomes" id="UP000075260">
    <property type="component" value="Unassembled WGS sequence"/>
</dbReference>
<protein>
    <submittedName>
        <fullName evidence="1">Uncharacterized protein</fullName>
    </submittedName>
</protein>